<name>A0A9P5SBS5_9FUNG</name>
<sequence length="143" mass="16412">MATPNNLTRSMLTATFYALIESLVHQPDPDIREELAGSFIEDVLDSLDDRDDMQTEFYNMSKYRPVMFTDVDTGINQMWFTCKGNRETTLFECTSLPYLLVLDCLNGWYQPKKGRAGENDDTLSIEHFITVQGTDYQLAAVLY</sequence>
<dbReference type="Proteomes" id="UP000696485">
    <property type="component" value="Unassembled WGS sequence"/>
</dbReference>
<comment type="caution">
    <text evidence="1">The sequence shown here is derived from an EMBL/GenBank/DDBJ whole genome shotgun (WGS) entry which is preliminary data.</text>
</comment>
<gene>
    <name evidence="1" type="ORF">BG006_003762</name>
</gene>
<accession>A0A9P5SBS5</accession>
<dbReference type="EMBL" id="JAAAUY010002082">
    <property type="protein sequence ID" value="KAF9315420.1"/>
    <property type="molecule type" value="Genomic_DNA"/>
</dbReference>
<evidence type="ECO:0000313" key="2">
    <source>
        <dbReference type="Proteomes" id="UP000696485"/>
    </source>
</evidence>
<feature type="non-terminal residue" evidence="1">
    <location>
        <position position="143"/>
    </location>
</feature>
<organism evidence="1 2">
    <name type="scientific">Podila minutissima</name>
    <dbReference type="NCBI Taxonomy" id="64525"/>
    <lineage>
        <taxon>Eukaryota</taxon>
        <taxon>Fungi</taxon>
        <taxon>Fungi incertae sedis</taxon>
        <taxon>Mucoromycota</taxon>
        <taxon>Mortierellomycotina</taxon>
        <taxon>Mortierellomycetes</taxon>
        <taxon>Mortierellales</taxon>
        <taxon>Mortierellaceae</taxon>
        <taxon>Podila</taxon>
    </lineage>
</organism>
<protein>
    <submittedName>
        <fullName evidence="1">Uncharacterized protein</fullName>
    </submittedName>
</protein>
<dbReference type="AlphaFoldDB" id="A0A9P5SBS5"/>
<evidence type="ECO:0000313" key="1">
    <source>
        <dbReference type="EMBL" id="KAF9315420.1"/>
    </source>
</evidence>
<proteinExistence type="predicted"/>
<keyword evidence="2" id="KW-1185">Reference proteome</keyword>
<reference evidence="1" key="1">
    <citation type="journal article" date="2020" name="Fungal Divers.">
        <title>Resolving the Mortierellaceae phylogeny through synthesis of multi-gene phylogenetics and phylogenomics.</title>
        <authorList>
            <person name="Vandepol N."/>
            <person name="Liber J."/>
            <person name="Desiro A."/>
            <person name="Na H."/>
            <person name="Kennedy M."/>
            <person name="Barry K."/>
            <person name="Grigoriev I.V."/>
            <person name="Miller A.N."/>
            <person name="O'Donnell K."/>
            <person name="Stajich J.E."/>
            <person name="Bonito G."/>
        </authorList>
    </citation>
    <scope>NUCLEOTIDE SEQUENCE</scope>
    <source>
        <strain evidence="1">NVP1</strain>
    </source>
</reference>